<reference evidence="2" key="1">
    <citation type="thesis" date="2015" institute="Rutgers" country="The State University of New Jersey, 14 College Farm Rd., New Brunswick, NJ, USA">
        <title>Ammonia toxicity in bacteria and its implications for treatment of and resource recovery from highly nitrogenous organic wastes.</title>
        <authorList>
            <person name="Luther A.K."/>
        </authorList>
    </citation>
    <scope>NUCLEOTIDE SEQUENCE</scope>
    <source>
        <strain evidence="2">RT-10B</strain>
    </source>
</reference>
<accession>A0A2P7Q156</accession>
<proteinExistence type="predicted"/>
<keyword evidence="1" id="KW-0472">Membrane</keyword>
<evidence type="ECO:0000313" key="2">
    <source>
        <dbReference type="EMBL" id="PSJ31699.1"/>
    </source>
</evidence>
<protein>
    <recommendedName>
        <fullName evidence="4">Prepilin-type N-terminal cleavage/methylation domain-containing protein</fullName>
    </recommendedName>
</protein>
<dbReference type="Proteomes" id="UP000241434">
    <property type="component" value="Unassembled WGS sequence"/>
</dbReference>
<gene>
    <name evidence="2" type="ORF">UF10_03450</name>
</gene>
<dbReference type="EMBL" id="JYGE01000003">
    <property type="protein sequence ID" value="PSJ31699.1"/>
    <property type="molecule type" value="Genomic_DNA"/>
</dbReference>
<dbReference type="OrthoDB" id="1750920at2"/>
<name>A0A2P7Q156_9FIRM</name>
<sequence length="160" mass="18955">MKLRKGYLMLEIIVSVTIIGIIFFISTPIMKRSSMEFDSLIYEFKSDLRTVSTKSMNSTDSYIILMKKNSYSIYKNNKKIKDKKFHSGYYILSSKKRIEYFDTSRLGAPDRGMSIYMFDSKEEELERITIMIGSGRIMSYREDYLDKDMKKVIDHFMEEN</sequence>
<evidence type="ECO:0008006" key="4">
    <source>
        <dbReference type="Google" id="ProtNLM"/>
    </source>
</evidence>
<comment type="caution">
    <text evidence="2">The sequence shown here is derived from an EMBL/GenBank/DDBJ whole genome shotgun (WGS) entry which is preliminary data.</text>
</comment>
<keyword evidence="1" id="KW-0812">Transmembrane</keyword>
<keyword evidence="1" id="KW-1133">Transmembrane helix</keyword>
<feature type="transmembrane region" description="Helical" evidence="1">
    <location>
        <begin position="6"/>
        <end position="25"/>
    </location>
</feature>
<dbReference type="RefSeq" id="WP_106776437.1">
    <property type="nucleotide sequence ID" value="NZ_JYGE01000003.1"/>
</dbReference>
<organism evidence="2 3">
    <name type="scientific">Peptostreptococcus russellii</name>
    <dbReference type="NCBI Taxonomy" id="215200"/>
    <lineage>
        <taxon>Bacteria</taxon>
        <taxon>Bacillati</taxon>
        <taxon>Bacillota</taxon>
        <taxon>Clostridia</taxon>
        <taxon>Peptostreptococcales</taxon>
        <taxon>Peptostreptococcaceae</taxon>
        <taxon>Peptostreptococcus</taxon>
    </lineage>
</organism>
<dbReference type="AlphaFoldDB" id="A0A2P7Q156"/>
<evidence type="ECO:0000313" key="3">
    <source>
        <dbReference type="Proteomes" id="UP000241434"/>
    </source>
</evidence>
<evidence type="ECO:0000256" key="1">
    <source>
        <dbReference type="SAM" id="Phobius"/>
    </source>
</evidence>
<keyword evidence="3" id="KW-1185">Reference proteome</keyword>